<gene>
    <name evidence="17" type="ORF">SAMN05192533_101318</name>
</gene>
<evidence type="ECO:0000259" key="16">
    <source>
        <dbReference type="PROSITE" id="PS51671"/>
    </source>
</evidence>
<evidence type="ECO:0000313" key="17">
    <source>
        <dbReference type="EMBL" id="SEM17955.1"/>
    </source>
</evidence>
<keyword evidence="7 13" id="KW-0547">Nucleotide-binding</keyword>
<evidence type="ECO:0000256" key="1">
    <source>
        <dbReference type="ARBA" id="ARBA00003121"/>
    </source>
</evidence>
<dbReference type="AlphaFoldDB" id="A0A1H7WA46"/>
<feature type="binding site" evidence="13">
    <location>
        <position position="120"/>
    </location>
    <ligand>
        <name>substrate</name>
    </ligand>
</feature>
<dbReference type="PANTHER" id="PTHR21499">
    <property type="entry name" value="ASPARTATE KINASE"/>
    <property type="match status" value="1"/>
</dbReference>
<comment type="pathway">
    <text evidence="4 15">Amino-acid biosynthesis; L-threonine biosynthesis; L-threonine from L-aspartate: step 1/5.</text>
</comment>
<dbReference type="SUPFAM" id="SSF55021">
    <property type="entry name" value="ACT-like"/>
    <property type="match status" value="2"/>
</dbReference>
<evidence type="ECO:0000256" key="13">
    <source>
        <dbReference type="PIRSR" id="PIRSR000726-1"/>
    </source>
</evidence>
<comment type="catalytic activity">
    <reaction evidence="12 14">
        <text>L-aspartate + ATP = 4-phospho-L-aspartate + ADP</text>
        <dbReference type="Rhea" id="RHEA:23776"/>
        <dbReference type="ChEBI" id="CHEBI:29991"/>
        <dbReference type="ChEBI" id="CHEBI:30616"/>
        <dbReference type="ChEBI" id="CHEBI:57535"/>
        <dbReference type="ChEBI" id="CHEBI:456216"/>
        <dbReference type="EC" id="2.7.2.4"/>
    </reaction>
</comment>
<dbReference type="GO" id="GO:0009090">
    <property type="term" value="P:homoserine biosynthetic process"/>
    <property type="evidence" value="ECO:0007669"/>
    <property type="project" value="TreeGrafter"/>
</dbReference>
<feature type="binding site" evidence="13">
    <location>
        <position position="49"/>
    </location>
    <ligand>
        <name>substrate</name>
    </ligand>
</feature>
<keyword evidence="8 14" id="KW-0418">Kinase</keyword>
<dbReference type="GO" id="GO:0004072">
    <property type="term" value="F:aspartate kinase activity"/>
    <property type="evidence" value="ECO:0007669"/>
    <property type="project" value="UniProtKB-EC"/>
</dbReference>
<reference evidence="18" key="1">
    <citation type="submission" date="2016-10" db="EMBL/GenBank/DDBJ databases">
        <authorList>
            <person name="Varghese N."/>
            <person name="Submissions S."/>
        </authorList>
    </citation>
    <scope>NUCLEOTIDE SEQUENCE [LARGE SCALE GENOMIC DNA]</scope>
    <source>
        <strain evidence="18">B48,IBRC-M 10115,DSM 25386,CECT 8001</strain>
    </source>
</reference>
<dbReference type="InterPro" id="IPR002912">
    <property type="entry name" value="ACT_dom"/>
</dbReference>
<protein>
    <recommendedName>
        <fullName evidence="14">Aspartokinase</fullName>
        <ecNumber evidence="14">2.7.2.4</ecNumber>
    </recommendedName>
</protein>
<dbReference type="InterPro" id="IPR036393">
    <property type="entry name" value="AceGlu_kinase-like_sf"/>
</dbReference>
<evidence type="ECO:0000256" key="2">
    <source>
        <dbReference type="ARBA" id="ARBA00004766"/>
    </source>
</evidence>
<comment type="similarity">
    <text evidence="5 14">Belongs to the aspartokinase family.</text>
</comment>
<evidence type="ECO:0000256" key="15">
    <source>
        <dbReference type="RuleBase" id="RU004249"/>
    </source>
</evidence>
<dbReference type="PROSITE" id="PS51671">
    <property type="entry name" value="ACT"/>
    <property type="match status" value="1"/>
</dbReference>
<dbReference type="GO" id="GO:0005524">
    <property type="term" value="F:ATP binding"/>
    <property type="evidence" value="ECO:0007669"/>
    <property type="project" value="UniProtKB-KW"/>
</dbReference>
<keyword evidence="6 14" id="KW-0808">Transferase</keyword>
<accession>A0A1H7WA46</accession>
<evidence type="ECO:0000256" key="3">
    <source>
        <dbReference type="ARBA" id="ARBA00004986"/>
    </source>
</evidence>
<dbReference type="NCBIfam" id="TIGR00657">
    <property type="entry name" value="asp_kinases"/>
    <property type="match status" value="1"/>
</dbReference>
<dbReference type="SUPFAM" id="SSF53633">
    <property type="entry name" value="Carbamate kinase-like"/>
    <property type="match status" value="1"/>
</dbReference>
<dbReference type="Proteomes" id="UP000198553">
    <property type="component" value="Unassembled WGS sequence"/>
</dbReference>
<dbReference type="GO" id="GO:0005829">
    <property type="term" value="C:cytosol"/>
    <property type="evidence" value="ECO:0007669"/>
    <property type="project" value="TreeGrafter"/>
</dbReference>
<dbReference type="Pfam" id="PF22468">
    <property type="entry name" value="ACT_9"/>
    <property type="match status" value="1"/>
</dbReference>
<dbReference type="GO" id="GO:0019877">
    <property type="term" value="P:diaminopimelate biosynthetic process"/>
    <property type="evidence" value="ECO:0007669"/>
    <property type="project" value="UniProtKB-KW"/>
</dbReference>
<dbReference type="InterPro" id="IPR001341">
    <property type="entry name" value="Asp_kinase"/>
</dbReference>
<evidence type="ECO:0000256" key="14">
    <source>
        <dbReference type="RuleBase" id="RU003448"/>
    </source>
</evidence>
<dbReference type="InterPro" id="IPR018042">
    <property type="entry name" value="Aspartate_kinase_CS"/>
</dbReference>
<dbReference type="OrthoDB" id="9799110at2"/>
<evidence type="ECO:0000256" key="10">
    <source>
        <dbReference type="ARBA" id="ARBA00022915"/>
    </source>
</evidence>
<dbReference type="UniPathway" id="UPA00034">
    <property type="reaction ID" value="UER00015"/>
</dbReference>
<dbReference type="EC" id="2.7.2.4" evidence="14"/>
<dbReference type="InterPro" id="IPR005260">
    <property type="entry name" value="Asp_kin_monofn"/>
</dbReference>
<dbReference type="InterPro" id="IPR054352">
    <property type="entry name" value="ACT_Aspartokinase"/>
</dbReference>
<dbReference type="Gene3D" id="3.40.1160.10">
    <property type="entry name" value="Acetylglutamate kinase-like"/>
    <property type="match status" value="1"/>
</dbReference>
<dbReference type="Pfam" id="PF00696">
    <property type="entry name" value="AA_kinase"/>
    <property type="match status" value="1"/>
</dbReference>
<dbReference type="InterPro" id="IPR001048">
    <property type="entry name" value="Asp/Glu/Uridylate_kinase"/>
</dbReference>
<sequence length="453" mass="49902">MKVVKFGGSSLASGEQVEKVFNIITSDQERKVVVVSAPGKRYPDDIKVTDLLIACGEHVMETGEGGEFFDAVIQRYTAIANELGLTEEIVEIITDDLLKLLADRSKSREHFMESVKASGEDNNAKLVAAYFQSRGVDAQYVNPKDAGLLVSDEPGHAQVLPETYDNLYELRNKPGILIIPGFFGYTKDGDIVTFSRSGSDITGSILANGVKADVYENFTDVDAVCSVNPGIVQNPKEIRELTYREMRELSYAGFSVFHDEALMPAFHAGIPVHVRNTNNPTAPGTRIVNKRKNENGPVIGIASDKGFCSIYVSKYLMNREIGFGRKLLQILEEYELSYEHLPSGIDDISIILNQGQMNFVFEQDILQRIKNELQADEVKIQHNLSLIMVVGEGMRCNVGTMARAAKALATSGVNIEMINQGSSEVSMMFGVNETDEKKAVQALYDEFFAGVIA</sequence>
<dbReference type="InterPro" id="IPR042199">
    <property type="entry name" value="AsparK_Bifunc_asparK/hSer_DH"/>
</dbReference>
<evidence type="ECO:0000256" key="7">
    <source>
        <dbReference type="ARBA" id="ARBA00022741"/>
    </source>
</evidence>
<dbReference type="CDD" id="cd04911">
    <property type="entry name" value="ACT_AKiii-YclM-BS_1"/>
    <property type="match status" value="1"/>
</dbReference>
<evidence type="ECO:0000313" key="18">
    <source>
        <dbReference type="Proteomes" id="UP000198553"/>
    </source>
</evidence>
<dbReference type="InterPro" id="IPR045865">
    <property type="entry name" value="ACT-like_dom_sf"/>
</dbReference>
<dbReference type="PROSITE" id="PS00324">
    <property type="entry name" value="ASPARTOKINASE"/>
    <property type="match status" value="1"/>
</dbReference>
<dbReference type="NCBIfam" id="NF006540">
    <property type="entry name" value="PRK09034.1"/>
    <property type="match status" value="1"/>
</dbReference>
<dbReference type="GO" id="GO:0009089">
    <property type="term" value="P:lysine biosynthetic process via diaminopimelate"/>
    <property type="evidence" value="ECO:0007669"/>
    <property type="project" value="UniProtKB-UniPathway"/>
</dbReference>
<dbReference type="Gene3D" id="1.20.120.1320">
    <property type="entry name" value="Aspartokinase, catalytic domain"/>
    <property type="match status" value="1"/>
</dbReference>
<comment type="pathway">
    <text evidence="3 15">Amino-acid biosynthesis; L-methionine biosynthesis via de novo pathway; L-homoserine from L-aspartate: step 1/3.</text>
</comment>
<proteinExistence type="inferred from homology"/>
<evidence type="ECO:0000256" key="4">
    <source>
        <dbReference type="ARBA" id="ARBA00005139"/>
    </source>
</evidence>
<dbReference type="PIRSF" id="PIRSF000726">
    <property type="entry name" value="Asp_kin"/>
    <property type="match status" value="1"/>
</dbReference>
<dbReference type="STRING" id="930146.SAMN05192533_101318"/>
<keyword evidence="10" id="KW-0220">Diaminopimelate biosynthesis</keyword>
<dbReference type="UniPathway" id="UPA00051">
    <property type="reaction ID" value="UER00462"/>
</dbReference>
<name>A0A1H7WA46_9BACI</name>
<dbReference type="Gene3D" id="3.30.2130.10">
    <property type="entry name" value="VC0802-like"/>
    <property type="match status" value="1"/>
</dbReference>
<dbReference type="FunFam" id="3.30.2130.10:FF:000001">
    <property type="entry name" value="Bifunctional aspartokinase/homoserine dehydrogenase"/>
    <property type="match status" value="1"/>
</dbReference>
<evidence type="ECO:0000256" key="5">
    <source>
        <dbReference type="ARBA" id="ARBA00010122"/>
    </source>
</evidence>
<dbReference type="GO" id="GO:0009088">
    <property type="term" value="P:threonine biosynthetic process"/>
    <property type="evidence" value="ECO:0007669"/>
    <property type="project" value="UniProtKB-UniPathway"/>
</dbReference>
<keyword evidence="18" id="KW-1185">Reference proteome</keyword>
<feature type="binding site" evidence="13">
    <location>
        <begin position="219"/>
        <end position="220"/>
    </location>
    <ligand>
        <name>ATP</name>
        <dbReference type="ChEBI" id="CHEBI:30616"/>
    </ligand>
</feature>
<evidence type="ECO:0000256" key="6">
    <source>
        <dbReference type="ARBA" id="ARBA00022679"/>
    </source>
</evidence>
<evidence type="ECO:0000256" key="11">
    <source>
        <dbReference type="ARBA" id="ARBA00023154"/>
    </source>
</evidence>
<dbReference type="UniPathway" id="UPA00050">
    <property type="reaction ID" value="UER00461"/>
</dbReference>
<dbReference type="InterPro" id="IPR035804">
    <property type="entry name" value="AKIII_YclM_N"/>
</dbReference>
<feature type="binding site" evidence="13">
    <location>
        <begin position="5"/>
        <end position="8"/>
    </location>
    <ligand>
        <name>ATP</name>
        <dbReference type="ChEBI" id="CHEBI:30616"/>
    </ligand>
</feature>
<dbReference type="CDD" id="cd04916">
    <property type="entry name" value="ACT_AKiii-YclM-BS_2"/>
    <property type="match status" value="1"/>
</dbReference>
<evidence type="ECO:0000256" key="8">
    <source>
        <dbReference type="ARBA" id="ARBA00022777"/>
    </source>
</evidence>
<dbReference type="RefSeq" id="WP_090740502.1">
    <property type="nucleotide sequence ID" value="NZ_FOBW01000001.1"/>
</dbReference>
<evidence type="ECO:0000256" key="12">
    <source>
        <dbReference type="ARBA" id="ARBA00047872"/>
    </source>
</evidence>
<dbReference type="FunFam" id="3.40.1160.10:FF:000027">
    <property type="entry name" value="Aspartokinase"/>
    <property type="match status" value="1"/>
</dbReference>
<feature type="domain" description="ACT" evidence="16">
    <location>
        <begin position="389"/>
        <end position="453"/>
    </location>
</feature>
<keyword evidence="11" id="KW-0457">Lysine biosynthesis</keyword>
<evidence type="ECO:0000256" key="9">
    <source>
        <dbReference type="ARBA" id="ARBA00022840"/>
    </source>
</evidence>
<organism evidence="17 18">
    <name type="scientific">Mesobacillus persicus</name>
    <dbReference type="NCBI Taxonomy" id="930146"/>
    <lineage>
        <taxon>Bacteria</taxon>
        <taxon>Bacillati</taxon>
        <taxon>Bacillota</taxon>
        <taxon>Bacilli</taxon>
        <taxon>Bacillales</taxon>
        <taxon>Bacillaceae</taxon>
        <taxon>Mesobacillus</taxon>
    </lineage>
</organism>
<keyword evidence="15" id="KW-0028">Amino-acid biosynthesis</keyword>
<keyword evidence="9 13" id="KW-0067">ATP-binding</keyword>
<comment type="pathway">
    <text evidence="2 15">Amino-acid biosynthesis; L-lysine biosynthesis via DAP pathway; (S)-tetrahydrodipicolinate from L-aspartate: step 1/4.</text>
</comment>
<dbReference type="EMBL" id="FOBW01000001">
    <property type="protein sequence ID" value="SEM17955.1"/>
    <property type="molecule type" value="Genomic_DNA"/>
</dbReference>
<comment type="function">
    <text evidence="1">Catalyzes the phosphorylation of the beta-carboxyl group of aspartic acid with ATP to yield 4-phospho-L-aspartate, which is involved in the branched biosynthetic pathway leading to the biosynthesis of amino acids threonine, isoleucine and methionine.</text>
</comment>
<dbReference type="PANTHER" id="PTHR21499:SF67">
    <property type="entry name" value="ASPARTOKINASE 3"/>
    <property type="match status" value="1"/>
</dbReference>
<dbReference type="CDD" id="cd04245">
    <property type="entry name" value="AAK_AKiii-YclM-BS"/>
    <property type="match status" value="1"/>
</dbReference>